<gene>
    <name evidence="1" type="ordered locus">AM1_6301</name>
</gene>
<reference evidence="1 2" key="1">
    <citation type="journal article" date="2008" name="Proc. Natl. Acad. Sci. U.S.A.">
        <title>Niche adaptation and genome expansion in the chlorophyll d-producing cyanobacterium Acaryochloris marina.</title>
        <authorList>
            <person name="Swingley W.D."/>
            <person name="Chen M."/>
            <person name="Cheung P.C."/>
            <person name="Conrad A.L."/>
            <person name="Dejesa L.C."/>
            <person name="Hao J."/>
            <person name="Honchak B.M."/>
            <person name="Karbach L.E."/>
            <person name="Kurdoglu A."/>
            <person name="Lahiri S."/>
            <person name="Mastrian S.D."/>
            <person name="Miyashita H."/>
            <person name="Page L."/>
            <person name="Ramakrishna P."/>
            <person name="Satoh S."/>
            <person name="Sattley W.M."/>
            <person name="Shimada Y."/>
            <person name="Taylor H.L."/>
            <person name="Tomo T."/>
            <person name="Tsuchiya T."/>
            <person name="Wang Z.T."/>
            <person name="Raymond J."/>
            <person name="Mimuro M."/>
            <person name="Blankenship R.E."/>
            <person name="Touchman J.W."/>
        </authorList>
    </citation>
    <scope>NUCLEOTIDE SEQUENCE [LARGE SCALE GENOMIC DNA]</scope>
    <source>
        <strain evidence="2">MBIC 11017</strain>
    </source>
</reference>
<dbReference type="HOGENOM" id="CLU_3021203_0_0_3"/>
<evidence type="ECO:0000313" key="2">
    <source>
        <dbReference type="Proteomes" id="UP000000268"/>
    </source>
</evidence>
<sequence>MLFKRAASIFVAKPVRMDIPLARVVDIQVVDAIHNLKKAGLNQNRVTLSGSIKVI</sequence>
<dbReference type="AlphaFoldDB" id="B0C7E7"/>
<name>B0C7E7_ACAM1</name>
<proteinExistence type="predicted"/>
<dbReference type="EMBL" id="CP000828">
    <property type="protein sequence ID" value="ABW31231.1"/>
    <property type="molecule type" value="Genomic_DNA"/>
</dbReference>
<dbReference type="Proteomes" id="UP000000268">
    <property type="component" value="Chromosome"/>
</dbReference>
<organism evidence="1 2">
    <name type="scientific">Acaryochloris marina (strain MBIC 11017)</name>
    <dbReference type="NCBI Taxonomy" id="329726"/>
    <lineage>
        <taxon>Bacteria</taxon>
        <taxon>Bacillati</taxon>
        <taxon>Cyanobacteriota</taxon>
        <taxon>Cyanophyceae</taxon>
        <taxon>Acaryochloridales</taxon>
        <taxon>Acaryochloridaceae</taxon>
        <taxon>Acaryochloris</taxon>
    </lineage>
</organism>
<protein>
    <submittedName>
        <fullName evidence="1">Uncharacterized protein</fullName>
    </submittedName>
</protein>
<keyword evidence="2" id="KW-1185">Reference proteome</keyword>
<evidence type="ECO:0000313" key="1">
    <source>
        <dbReference type="EMBL" id="ABW31231.1"/>
    </source>
</evidence>
<accession>B0C7E7</accession>
<dbReference type="KEGG" id="amr:AM1_6301"/>